<dbReference type="NCBIfam" id="TIGR03328">
    <property type="entry name" value="salvage_mtnB"/>
    <property type="match status" value="1"/>
</dbReference>
<dbReference type="InterPro" id="IPR036409">
    <property type="entry name" value="Aldolase_II/adducin_N_sf"/>
</dbReference>
<evidence type="ECO:0000313" key="8">
    <source>
        <dbReference type="EMBL" id="SFM25683.1"/>
    </source>
</evidence>
<feature type="binding site" evidence="6">
    <location>
        <position position="99"/>
    </location>
    <ligand>
        <name>Zn(2+)</name>
        <dbReference type="ChEBI" id="CHEBI:29105"/>
    </ligand>
</feature>
<gene>
    <name evidence="6" type="primary">mtnB</name>
    <name evidence="8" type="ORF">SAMN05421721_101186</name>
</gene>
<dbReference type="InterPro" id="IPR001303">
    <property type="entry name" value="Aldolase_II/adducin_N"/>
</dbReference>
<name>A0A1I4PE17_ECTMO</name>
<sequence length="208" mass="22841">MDDTREQPEAHVDGLIAAGRFFSQQGWMPATTGDLSLRLDAGPMAITRAHSRKGELTPEDLMQVDLEGNVLSPGKQPSAGSFLHIILYRRSDHIGAVLHTHSANAIALSRRHGGDFLELQGYDLLAEVEGANPHGGALALPVYRRTPEIPRLAAQVDEDLHGHPGIPGFLVEGHGFYTWGRDLASARRHVEIFEFLFECELKMRGPLP</sequence>
<dbReference type="SUPFAM" id="SSF53639">
    <property type="entry name" value="AraD/HMP-PK domain-like"/>
    <property type="match status" value="1"/>
</dbReference>
<comment type="catalytic activity">
    <reaction evidence="6">
        <text>5-(methylsulfanyl)-D-ribulose 1-phosphate = 5-methylsulfanyl-2,3-dioxopentyl phosphate + H2O</text>
        <dbReference type="Rhea" id="RHEA:15549"/>
        <dbReference type="ChEBI" id="CHEBI:15377"/>
        <dbReference type="ChEBI" id="CHEBI:58548"/>
        <dbReference type="ChEBI" id="CHEBI:58828"/>
        <dbReference type="EC" id="4.2.1.109"/>
    </reaction>
</comment>
<evidence type="ECO:0000256" key="2">
    <source>
        <dbReference type="ARBA" id="ARBA00022723"/>
    </source>
</evidence>
<keyword evidence="2 6" id="KW-0479">Metal-binding</keyword>
<keyword evidence="1 6" id="KW-0028">Amino-acid biosynthesis</keyword>
<dbReference type="Proteomes" id="UP000199556">
    <property type="component" value="Unassembled WGS sequence"/>
</dbReference>
<evidence type="ECO:0000256" key="6">
    <source>
        <dbReference type="HAMAP-Rule" id="MF_01677"/>
    </source>
</evidence>
<accession>A0A1I4PE17</accession>
<comment type="cofactor">
    <cofactor evidence="6">
        <name>Zn(2+)</name>
        <dbReference type="ChEBI" id="CHEBI:29105"/>
    </cofactor>
    <text evidence="6">Binds 1 zinc ion per subunit.</text>
</comment>
<dbReference type="GO" id="GO:0019323">
    <property type="term" value="P:pentose catabolic process"/>
    <property type="evidence" value="ECO:0007669"/>
    <property type="project" value="TreeGrafter"/>
</dbReference>
<organism evidence="8 9">
    <name type="scientific">Ectothiorhodospira mobilis</name>
    <dbReference type="NCBI Taxonomy" id="195064"/>
    <lineage>
        <taxon>Bacteria</taxon>
        <taxon>Pseudomonadati</taxon>
        <taxon>Pseudomonadota</taxon>
        <taxon>Gammaproteobacteria</taxon>
        <taxon>Chromatiales</taxon>
        <taxon>Ectothiorhodospiraceae</taxon>
        <taxon>Ectothiorhodospira</taxon>
    </lineage>
</organism>
<dbReference type="GO" id="GO:0019509">
    <property type="term" value="P:L-methionine salvage from methylthioadenosine"/>
    <property type="evidence" value="ECO:0007669"/>
    <property type="project" value="UniProtKB-UniRule"/>
</dbReference>
<dbReference type="PANTHER" id="PTHR22789:SF0">
    <property type="entry name" value="3-OXO-TETRONATE 4-PHOSPHATE DECARBOXYLASE-RELATED"/>
    <property type="match status" value="1"/>
</dbReference>
<keyword evidence="4 6" id="KW-0486">Methionine biosynthesis</keyword>
<dbReference type="InterPro" id="IPR050197">
    <property type="entry name" value="Aldolase_class_II_sugar_metab"/>
</dbReference>
<evidence type="ECO:0000256" key="3">
    <source>
        <dbReference type="ARBA" id="ARBA00022833"/>
    </source>
</evidence>
<evidence type="ECO:0000256" key="4">
    <source>
        <dbReference type="ARBA" id="ARBA00023167"/>
    </source>
</evidence>
<protein>
    <recommendedName>
        <fullName evidence="6">Methylthioribulose-1-phosphate dehydratase</fullName>
        <shortName evidence="6">MTRu-1-P dehydratase</shortName>
        <ecNumber evidence="6">4.2.1.109</ecNumber>
    </recommendedName>
</protein>
<comment type="similarity">
    <text evidence="6">Belongs to the aldolase class II family. MtnB subfamily.</text>
</comment>
<evidence type="ECO:0000259" key="7">
    <source>
        <dbReference type="SMART" id="SM01007"/>
    </source>
</evidence>
<dbReference type="PANTHER" id="PTHR22789">
    <property type="entry name" value="FUCULOSE PHOSPHATE ALDOLASE"/>
    <property type="match status" value="1"/>
</dbReference>
<dbReference type="GO" id="GO:0046570">
    <property type="term" value="F:methylthioribulose 1-phosphate dehydratase activity"/>
    <property type="evidence" value="ECO:0007669"/>
    <property type="project" value="UniProtKB-UniRule"/>
</dbReference>
<dbReference type="OrthoDB" id="9805559at2"/>
<dbReference type="UniPathway" id="UPA00904">
    <property type="reaction ID" value="UER00875"/>
</dbReference>
<dbReference type="RefSeq" id="WP_090483316.1">
    <property type="nucleotide sequence ID" value="NZ_FOUO01000001.1"/>
</dbReference>
<dbReference type="GO" id="GO:0005829">
    <property type="term" value="C:cytosol"/>
    <property type="evidence" value="ECO:0007669"/>
    <property type="project" value="TreeGrafter"/>
</dbReference>
<proteinExistence type="inferred from homology"/>
<dbReference type="STRING" id="195064.SAMN05421721_101186"/>
<evidence type="ECO:0000256" key="5">
    <source>
        <dbReference type="ARBA" id="ARBA00023239"/>
    </source>
</evidence>
<evidence type="ECO:0000256" key="1">
    <source>
        <dbReference type="ARBA" id="ARBA00022605"/>
    </source>
</evidence>
<dbReference type="AlphaFoldDB" id="A0A1I4PE17"/>
<keyword evidence="9" id="KW-1185">Reference proteome</keyword>
<feature type="domain" description="Class II aldolase/adducin N-terminal" evidence="7">
    <location>
        <begin position="13"/>
        <end position="201"/>
    </location>
</feature>
<evidence type="ECO:0000313" key="9">
    <source>
        <dbReference type="Proteomes" id="UP000199556"/>
    </source>
</evidence>
<dbReference type="Pfam" id="PF00596">
    <property type="entry name" value="Aldolase_II"/>
    <property type="match status" value="1"/>
</dbReference>
<dbReference type="Gene3D" id="3.40.225.10">
    <property type="entry name" value="Class II aldolase/adducin N-terminal domain"/>
    <property type="match status" value="1"/>
</dbReference>
<comment type="pathway">
    <text evidence="6">Amino-acid biosynthesis; L-methionine biosynthesis via salvage pathway; L-methionine from S-methyl-5-thio-alpha-D-ribose 1-phosphate: step 2/6.</text>
</comment>
<dbReference type="InterPro" id="IPR017714">
    <property type="entry name" value="MethylthioRu-1-P_deHdtase_MtnB"/>
</dbReference>
<keyword evidence="3 6" id="KW-0862">Zinc</keyword>
<dbReference type="GO" id="GO:0008270">
    <property type="term" value="F:zinc ion binding"/>
    <property type="evidence" value="ECO:0007669"/>
    <property type="project" value="UniProtKB-UniRule"/>
</dbReference>
<dbReference type="SMART" id="SM01007">
    <property type="entry name" value="Aldolase_II"/>
    <property type="match status" value="1"/>
</dbReference>
<dbReference type="HAMAP" id="MF_01677">
    <property type="entry name" value="Salvage_MtnB"/>
    <property type="match status" value="1"/>
</dbReference>
<dbReference type="EMBL" id="FOUO01000001">
    <property type="protein sequence ID" value="SFM25683.1"/>
    <property type="molecule type" value="Genomic_DNA"/>
</dbReference>
<dbReference type="EC" id="4.2.1.109" evidence="6"/>
<feature type="binding site" evidence="6">
    <location>
        <position position="101"/>
    </location>
    <ligand>
        <name>Zn(2+)</name>
        <dbReference type="ChEBI" id="CHEBI:29105"/>
    </ligand>
</feature>
<keyword evidence="5 6" id="KW-0456">Lyase</keyword>
<reference evidence="8 9" key="1">
    <citation type="submission" date="2016-10" db="EMBL/GenBank/DDBJ databases">
        <authorList>
            <person name="de Groot N.N."/>
        </authorList>
    </citation>
    <scope>NUCLEOTIDE SEQUENCE [LARGE SCALE GENOMIC DNA]</scope>
    <source>
        <strain evidence="8 9">DSM 4180</strain>
    </source>
</reference>
<dbReference type="GO" id="GO:0016832">
    <property type="term" value="F:aldehyde-lyase activity"/>
    <property type="evidence" value="ECO:0007669"/>
    <property type="project" value="TreeGrafter"/>
</dbReference>
<comment type="function">
    <text evidence="6">Catalyzes the dehydration of methylthioribulose-1-phosphate (MTRu-1-P) into 2,3-diketo-5-methylthiopentyl-1-phosphate (DK-MTP-1-P).</text>
</comment>